<dbReference type="InterPro" id="IPR028081">
    <property type="entry name" value="Leu-bd"/>
</dbReference>
<accession>A0A1T4TG72</accession>
<keyword evidence="4" id="KW-0029">Amino-acid transport</keyword>
<comment type="similarity">
    <text evidence="1">Belongs to the leucine-binding protein family.</text>
</comment>
<evidence type="ECO:0000256" key="1">
    <source>
        <dbReference type="ARBA" id="ARBA00010062"/>
    </source>
</evidence>
<keyword evidence="3" id="KW-0732">Signal</keyword>
<dbReference type="PANTHER" id="PTHR47628">
    <property type="match status" value="1"/>
</dbReference>
<organism evidence="6 7">
    <name type="scientific">Enhydrobacter aerosaccus</name>
    <dbReference type="NCBI Taxonomy" id="225324"/>
    <lineage>
        <taxon>Bacteria</taxon>
        <taxon>Pseudomonadati</taxon>
        <taxon>Pseudomonadota</taxon>
        <taxon>Alphaproteobacteria</taxon>
        <taxon>Hyphomicrobiales</taxon>
        <taxon>Enhydrobacter</taxon>
    </lineage>
</organism>
<evidence type="ECO:0000313" key="7">
    <source>
        <dbReference type="Proteomes" id="UP000190092"/>
    </source>
</evidence>
<feature type="domain" description="Leucine-binding protein" evidence="5">
    <location>
        <begin position="2"/>
        <end position="306"/>
    </location>
</feature>
<dbReference type="Gene3D" id="3.40.50.2300">
    <property type="match status" value="2"/>
</dbReference>
<evidence type="ECO:0000256" key="3">
    <source>
        <dbReference type="ARBA" id="ARBA00022729"/>
    </source>
</evidence>
<evidence type="ECO:0000256" key="2">
    <source>
        <dbReference type="ARBA" id="ARBA00022448"/>
    </source>
</evidence>
<dbReference type="InterPro" id="IPR000709">
    <property type="entry name" value="Leu_Ile_Val-bd"/>
</dbReference>
<dbReference type="GO" id="GO:0006865">
    <property type="term" value="P:amino acid transport"/>
    <property type="evidence" value="ECO:0007669"/>
    <property type="project" value="UniProtKB-KW"/>
</dbReference>
<evidence type="ECO:0000259" key="5">
    <source>
        <dbReference type="Pfam" id="PF13458"/>
    </source>
</evidence>
<dbReference type="Pfam" id="PF13458">
    <property type="entry name" value="Peripla_BP_6"/>
    <property type="match status" value="1"/>
</dbReference>
<dbReference type="Proteomes" id="UP000190092">
    <property type="component" value="Unassembled WGS sequence"/>
</dbReference>
<dbReference type="InterPro" id="IPR028082">
    <property type="entry name" value="Peripla_BP_I"/>
</dbReference>
<dbReference type="OrthoDB" id="9803275at2"/>
<proteinExistence type="inferred from homology"/>
<dbReference type="STRING" id="225324.SAMN02745126_06202"/>
<evidence type="ECO:0000256" key="4">
    <source>
        <dbReference type="ARBA" id="ARBA00022970"/>
    </source>
</evidence>
<dbReference type="CDD" id="cd06358">
    <property type="entry name" value="PBP1_NHase"/>
    <property type="match status" value="1"/>
</dbReference>
<sequence>MIRIGLLTPLEGPAGIWGPSAEASAIMAIAEINATGGLLGREVDLVIANAGRTGADAAEAAAVAVDIDGIDAIVAMVPSYARKPVLRVVSGRVPYVYTPQFEGDEHDAGVLTVGETSDELLKPGIEWLGTAKGASRYYLVGNDYVWPRATFAKAKRMIRDAGGTVVGERILPFGFEDYDLLFADIRRAQADVVMPYLLGYEAIGFNRAFAETGLARHCLRFTSGIDETILYAIGPDATENFYATSAYFSTLRSRNNDAFLERYHDSFGETPPPINAFGQSCYEGIHCLASLVSAAGAFQQPALRKRVGRIAQSRTARGTEPIAAAGISRPIHFATVEGCEFRIMSPT</sequence>
<protein>
    <submittedName>
        <fullName evidence="6">Amino acid/amide ABC transporter substrate-binding protein, HAAT family (TC 3.A.1.4.-)</fullName>
    </submittedName>
</protein>
<name>A0A1T4TG72_9HYPH</name>
<gene>
    <name evidence="6" type="ORF">SAMN02745126_06202</name>
</gene>
<dbReference type="AlphaFoldDB" id="A0A1T4TG72"/>
<dbReference type="PANTHER" id="PTHR47628:SF1">
    <property type="entry name" value="ALIPHATIC AMIDASE EXPRESSION-REGULATING PROTEIN"/>
    <property type="match status" value="1"/>
</dbReference>
<dbReference type="SUPFAM" id="SSF53822">
    <property type="entry name" value="Periplasmic binding protein-like I"/>
    <property type="match status" value="1"/>
</dbReference>
<reference evidence="7" key="1">
    <citation type="submission" date="2017-02" db="EMBL/GenBank/DDBJ databases">
        <authorList>
            <person name="Varghese N."/>
            <person name="Submissions S."/>
        </authorList>
    </citation>
    <scope>NUCLEOTIDE SEQUENCE [LARGE SCALE GENOMIC DNA]</scope>
    <source>
        <strain evidence="7">ATCC 27094</strain>
    </source>
</reference>
<dbReference type="PRINTS" id="PR00337">
    <property type="entry name" value="LEUILEVALBP"/>
</dbReference>
<keyword evidence="2" id="KW-0813">Transport</keyword>
<dbReference type="RefSeq" id="WP_085937933.1">
    <property type="nucleotide sequence ID" value="NZ_FUWJ01000017.1"/>
</dbReference>
<evidence type="ECO:0000313" key="6">
    <source>
        <dbReference type="EMBL" id="SKA39291.1"/>
    </source>
</evidence>
<dbReference type="EMBL" id="FUWJ01000017">
    <property type="protein sequence ID" value="SKA39291.1"/>
    <property type="molecule type" value="Genomic_DNA"/>
</dbReference>
<keyword evidence="7" id="KW-1185">Reference proteome</keyword>